<evidence type="ECO:0000259" key="14">
    <source>
        <dbReference type="PROSITE" id="PS50109"/>
    </source>
</evidence>
<dbReference type="SUPFAM" id="SSF55874">
    <property type="entry name" value="ATPase domain of HSP90 chaperone/DNA topoisomerase II/histidine kinase"/>
    <property type="match status" value="1"/>
</dbReference>
<evidence type="ECO:0000256" key="13">
    <source>
        <dbReference type="SAM" id="Phobius"/>
    </source>
</evidence>
<keyword evidence="4" id="KW-0597">Phosphoprotein</keyword>
<dbReference type="AlphaFoldDB" id="A0A415P8A5"/>
<dbReference type="InterPro" id="IPR004358">
    <property type="entry name" value="Sig_transdc_His_kin-like_C"/>
</dbReference>
<dbReference type="PROSITE" id="PS50109">
    <property type="entry name" value="HIS_KIN"/>
    <property type="match status" value="1"/>
</dbReference>
<sequence length="365" mass="42428">MKNSEYRLLRRRLVLFFMILTVLVLGLIGFTIGIINYYAELYSSQGLLSNTDFLLFYRNHALECNVFMFVFALMLLLILFLSIFFHNMNVILQTFQGEERRTPISFYIFPQFRKAQEKVNEMLSKRNASQMLAIEENEHKNELLMYLAHDLKTPLTSMIGYINHILDHKVDEEQQQNAIRIAYEKALRLDELIDEFSEILRYDDKVSQLNLSKIDINAMLHQQLTGFYPLIEKRNIQLDVDLPTDFYVIGDFDKLLRVFDNLMRNAINYSNEHSTIAIYGTQKKSSILLHYSNEAEQIDADSVAHLFDKFYRASTARTTTSGGAGLGLAIAKEIIELHHGHIHAAMEKQHIVFTIELPLTQEVFL</sequence>
<dbReference type="InterPro" id="IPR050351">
    <property type="entry name" value="BphY/WalK/GraS-like"/>
</dbReference>
<dbReference type="SMART" id="SM00387">
    <property type="entry name" value="HATPase_c"/>
    <property type="match status" value="1"/>
</dbReference>
<feature type="transmembrane region" description="Helical" evidence="13">
    <location>
        <begin position="12"/>
        <end position="39"/>
    </location>
</feature>
<dbReference type="PANTHER" id="PTHR45453">
    <property type="entry name" value="PHOSPHATE REGULON SENSOR PROTEIN PHOR"/>
    <property type="match status" value="1"/>
</dbReference>
<feature type="domain" description="Histidine kinase" evidence="14">
    <location>
        <begin position="146"/>
        <end position="361"/>
    </location>
</feature>
<dbReference type="GO" id="GO:0004721">
    <property type="term" value="F:phosphoprotein phosphatase activity"/>
    <property type="evidence" value="ECO:0007669"/>
    <property type="project" value="TreeGrafter"/>
</dbReference>
<dbReference type="GO" id="GO:0005886">
    <property type="term" value="C:plasma membrane"/>
    <property type="evidence" value="ECO:0007669"/>
    <property type="project" value="TreeGrafter"/>
</dbReference>
<dbReference type="GO" id="GO:0016036">
    <property type="term" value="P:cellular response to phosphate starvation"/>
    <property type="evidence" value="ECO:0007669"/>
    <property type="project" value="TreeGrafter"/>
</dbReference>
<dbReference type="InterPro" id="IPR005467">
    <property type="entry name" value="His_kinase_dom"/>
</dbReference>
<evidence type="ECO:0000313" key="15">
    <source>
        <dbReference type="EMBL" id="RHM08907.1"/>
    </source>
</evidence>
<dbReference type="PANTHER" id="PTHR45453:SF1">
    <property type="entry name" value="PHOSPHATE REGULON SENSOR PROTEIN PHOR"/>
    <property type="match status" value="1"/>
</dbReference>
<evidence type="ECO:0000256" key="4">
    <source>
        <dbReference type="ARBA" id="ARBA00022553"/>
    </source>
</evidence>
<dbReference type="GO" id="GO:0005524">
    <property type="term" value="F:ATP binding"/>
    <property type="evidence" value="ECO:0007669"/>
    <property type="project" value="UniProtKB-KW"/>
</dbReference>
<evidence type="ECO:0000256" key="2">
    <source>
        <dbReference type="ARBA" id="ARBA00004370"/>
    </source>
</evidence>
<gene>
    <name evidence="15" type="ORF">DWZ83_07665</name>
</gene>
<dbReference type="RefSeq" id="WP_118365728.1">
    <property type="nucleotide sequence ID" value="NZ_CAJKGD010000005.1"/>
</dbReference>
<dbReference type="FunFam" id="3.30.565.10:FF:000013">
    <property type="entry name" value="Two-component sensor histidine kinase"/>
    <property type="match status" value="1"/>
</dbReference>
<dbReference type="GO" id="GO:0000155">
    <property type="term" value="F:phosphorelay sensor kinase activity"/>
    <property type="evidence" value="ECO:0007669"/>
    <property type="project" value="InterPro"/>
</dbReference>
<dbReference type="SMART" id="SM00388">
    <property type="entry name" value="HisKA"/>
    <property type="match status" value="1"/>
</dbReference>
<proteinExistence type="predicted"/>
<dbReference type="InterPro" id="IPR036097">
    <property type="entry name" value="HisK_dim/P_sf"/>
</dbReference>
<dbReference type="PRINTS" id="PR00344">
    <property type="entry name" value="BCTRLSENSOR"/>
</dbReference>
<comment type="catalytic activity">
    <reaction evidence="1">
        <text>ATP + protein L-histidine = ADP + protein N-phospho-L-histidine.</text>
        <dbReference type="EC" id="2.7.13.3"/>
    </reaction>
</comment>
<feature type="transmembrane region" description="Helical" evidence="13">
    <location>
        <begin position="66"/>
        <end position="85"/>
    </location>
</feature>
<evidence type="ECO:0000256" key="11">
    <source>
        <dbReference type="ARBA" id="ARBA00023012"/>
    </source>
</evidence>
<evidence type="ECO:0000256" key="8">
    <source>
        <dbReference type="ARBA" id="ARBA00022777"/>
    </source>
</evidence>
<dbReference type="SUPFAM" id="SSF47384">
    <property type="entry name" value="Homodimeric domain of signal transducing histidine kinase"/>
    <property type="match status" value="1"/>
</dbReference>
<evidence type="ECO:0000256" key="7">
    <source>
        <dbReference type="ARBA" id="ARBA00022741"/>
    </source>
</evidence>
<evidence type="ECO:0000256" key="9">
    <source>
        <dbReference type="ARBA" id="ARBA00022840"/>
    </source>
</evidence>
<keyword evidence="5" id="KW-0808">Transferase</keyword>
<keyword evidence="6 13" id="KW-0812">Transmembrane</keyword>
<keyword evidence="16" id="KW-1185">Reference proteome</keyword>
<evidence type="ECO:0000256" key="1">
    <source>
        <dbReference type="ARBA" id="ARBA00000085"/>
    </source>
</evidence>
<name>A0A415P8A5_9FIRM</name>
<dbReference type="EC" id="2.7.13.3" evidence="3"/>
<dbReference type="Proteomes" id="UP000284868">
    <property type="component" value="Unassembled WGS sequence"/>
</dbReference>
<keyword evidence="10 13" id="KW-1133">Transmembrane helix</keyword>
<accession>A0A415P8A5</accession>
<evidence type="ECO:0000256" key="6">
    <source>
        <dbReference type="ARBA" id="ARBA00022692"/>
    </source>
</evidence>
<dbReference type="InterPro" id="IPR003661">
    <property type="entry name" value="HisK_dim/P_dom"/>
</dbReference>
<dbReference type="Pfam" id="PF00512">
    <property type="entry name" value="HisKA"/>
    <property type="match status" value="1"/>
</dbReference>
<comment type="subcellular location">
    <subcellularLocation>
        <location evidence="2">Membrane</location>
    </subcellularLocation>
</comment>
<dbReference type="Gene3D" id="1.10.287.130">
    <property type="match status" value="1"/>
</dbReference>
<evidence type="ECO:0000313" key="16">
    <source>
        <dbReference type="Proteomes" id="UP000284868"/>
    </source>
</evidence>
<keyword evidence="9" id="KW-0067">ATP-binding</keyword>
<keyword evidence="7" id="KW-0547">Nucleotide-binding</keyword>
<dbReference type="InterPro" id="IPR036890">
    <property type="entry name" value="HATPase_C_sf"/>
</dbReference>
<keyword evidence="8 15" id="KW-0418">Kinase</keyword>
<dbReference type="CDD" id="cd00082">
    <property type="entry name" value="HisKA"/>
    <property type="match status" value="1"/>
</dbReference>
<dbReference type="Pfam" id="PF02518">
    <property type="entry name" value="HATPase_c"/>
    <property type="match status" value="1"/>
</dbReference>
<comment type="caution">
    <text evidence="15">The sequence shown here is derived from an EMBL/GenBank/DDBJ whole genome shotgun (WGS) entry which is preliminary data.</text>
</comment>
<protein>
    <recommendedName>
        <fullName evidence="3">histidine kinase</fullName>
        <ecNumber evidence="3">2.7.13.3</ecNumber>
    </recommendedName>
</protein>
<evidence type="ECO:0000256" key="3">
    <source>
        <dbReference type="ARBA" id="ARBA00012438"/>
    </source>
</evidence>
<evidence type="ECO:0000256" key="12">
    <source>
        <dbReference type="ARBA" id="ARBA00023136"/>
    </source>
</evidence>
<dbReference type="EMBL" id="QRPK01000042">
    <property type="protein sequence ID" value="RHM08907.1"/>
    <property type="molecule type" value="Genomic_DNA"/>
</dbReference>
<keyword evidence="12 13" id="KW-0472">Membrane</keyword>
<reference evidence="15 16" key="1">
    <citation type="submission" date="2018-08" db="EMBL/GenBank/DDBJ databases">
        <title>A genome reference for cultivated species of the human gut microbiota.</title>
        <authorList>
            <person name="Zou Y."/>
            <person name="Xue W."/>
            <person name="Luo G."/>
        </authorList>
    </citation>
    <scope>NUCLEOTIDE SEQUENCE [LARGE SCALE GENOMIC DNA]</scope>
    <source>
        <strain evidence="15 16">AF35-6BH</strain>
    </source>
</reference>
<evidence type="ECO:0000256" key="5">
    <source>
        <dbReference type="ARBA" id="ARBA00022679"/>
    </source>
</evidence>
<keyword evidence="11" id="KW-0902">Two-component regulatory system</keyword>
<dbReference type="Gene3D" id="3.30.565.10">
    <property type="entry name" value="Histidine kinase-like ATPase, C-terminal domain"/>
    <property type="match status" value="1"/>
</dbReference>
<dbReference type="InterPro" id="IPR003594">
    <property type="entry name" value="HATPase_dom"/>
</dbReference>
<organism evidence="15 16">
    <name type="scientific">Amedibacillus dolichus</name>
    <dbReference type="NCBI Taxonomy" id="31971"/>
    <lineage>
        <taxon>Bacteria</taxon>
        <taxon>Bacillati</taxon>
        <taxon>Bacillota</taxon>
        <taxon>Erysipelotrichia</taxon>
        <taxon>Erysipelotrichales</taxon>
        <taxon>Erysipelotrichaceae</taxon>
        <taxon>Amedibacillus</taxon>
    </lineage>
</organism>
<dbReference type="OrthoDB" id="9792991at2"/>
<evidence type="ECO:0000256" key="10">
    <source>
        <dbReference type="ARBA" id="ARBA00022989"/>
    </source>
</evidence>